<feature type="compositionally biased region" description="Basic and acidic residues" evidence="1">
    <location>
        <begin position="7"/>
        <end position="19"/>
    </location>
</feature>
<dbReference type="Proteomes" id="UP001183202">
    <property type="component" value="Unassembled WGS sequence"/>
</dbReference>
<dbReference type="EMBL" id="JAVREJ010000022">
    <property type="protein sequence ID" value="MDT0352832.1"/>
    <property type="molecule type" value="Genomic_DNA"/>
</dbReference>
<proteinExistence type="predicted"/>
<accession>A0ABU2NFV2</accession>
<feature type="region of interest" description="Disordered" evidence="1">
    <location>
        <begin position="1"/>
        <end position="21"/>
    </location>
</feature>
<evidence type="ECO:0000313" key="3">
    <source>
        <dbReference type="Proteomes" id="UP001183202"/>
    </source>
</evidence>
<dbReference type="RefSeq" id="WP_311559338.1">
    <property type="nucleotide sequence ID" value="NZ_JAVREJ010000022.1"/>
</dbReference>
<organism evidence="2 3">
    <name type="scientific">Pseudonocardia charpentierae</name>
    <dbReference type="NCBI Taxonomy" id="3075545"/>
    <lineage>
        <taxon>Bacteria</taxon>
        <taxon>Bacillati</taxon>
        <taxon>Actinomycetota</taxon>
        <taxon>Actinomycetes</taxon>
        <taxon>Pseudonocardiales</taxon>
        <taxon>Pseudonocardiaceae</taxon>
        <taxon>Pseudonocardia</taxon>
    </lineage>
</organism>
<evidence type="ECO:0000313" key="2">
    <source>
        <dbReference type="EMBL" id="MDT0352832.1"/>
    </source>
</evidence>
<reference evidence="3" key="1">
    <citation type="submission" date="2023-07" db="EMBL/GenBank/DDBJ databases">
        <title>30 novel species of actinomycetes from the DSMZ collection.</title>
        <authorList>
            <person name="Nouioui I."/>
        </authorList>
    </citation>
    <scope>NUCLEOTIDE SEQUENCE [LARGE SCALE GENOMIC DNA]</scope>
    <source>
        <strain evidence="3">DSM 45834</strain>
    </source>
</reference>
<keyword evidence="3" id="KW-1185">Reference proteome</keyword>
<comment type="caution">
    <text evidence="2">The sequence shown here is derived from an EMBL/GenBank/DDBJ whole genome shotgun (WGS) entry which is preliminary data.</text>
</comment>
<protein>
    <submittedName>
        <fullName evidence="2">Uncharacterized protein</fullName>
    </submittedName>
</protein>
<gene>
    <name evidence="2" type="ORF">RM445_25240</name>
</gene>
<evidence type="ECO:0000256" key="1">
    <source>
        <dbReference type="SAM" id="MobiDB-lite"/>
    </source>
</evidence>
<sequence>MMVNPDGTRREIGPDDRHTINPYTLGQLDAQRQVPRPPLYDSPADAQRYAAGWLEHDLHRPVPNVLHPRWRWLPLIRVWRQLRRRR</sequence>
<name>A0ABU2NFV2_9PSEU</name>